<evidence type="ECO:0000256" key="1">
    <source>
        <dbReference type="SAM" id="Phobius"/>
    </source>
</evidence>
<sequence>MSRFLSRARDVACALARHLRRAFRLLFILILVALPIPVAPVVAALLRPFRRNLPAEVLRKKQP</sequence>
<keyword evidence="3" id="KW-1185">Reference proteome</keyword>
<name>A0ABX7N3V5_9BACT</name>
<dbReference type="RefSeq" id="WP_206714004.1">
    <property type="nucleotide sequence ID" value="NZ_CP071091.1"/>
</dbReference>
<accession>A0ABX7N3V5</accession>
<proteinExistence type="predicted"/>
<dbReference type="Proteomes" id="UP000663090">
    <property type="component" value="Chromosome"/>
</dbReference>
<protein>
    <submittedName>
        <fullName evidence="2">Uncharacterized protein</fullName>
    </submittedName>
</protein>
<feature type="transmembrane region" description="Helical" evidence="1">
    <location>
        <begin position="25"/>
        <end position="46"/>
    </location>
</feature>
<dbReference type="EMBL" id="CP071091">
    <property type="protein sequence ID" value="QSQ12274.1"/>
    <property type="molecule type" value="Genomic_DNA"/>
</dbReference>
<reference evidence="2 3" key="1">
    <citation type="submission" date="2021-02" db="EMBL/GenBank/DDBJ databases">
        <title>De Novo genome assembly of isolated myxobacteria.</title>
        <authorList>
            <person name="Stevens D.C."/>
        </authorList>
    </citation>
    <scope>NUCLEOTIDE SEQUENCE [LARGE SCALE GENOMIC DNA]</scope>
    <source>
        <strain evidence="2 3">SCHIC003</strain>
    </source>
</reference>
<keyword evidence="1" id="KW-0472">Membrane</keyword>
<keyword evidence="1" id="KW-1133">Transmembrane helix</keyword>
<keyword evidence="1" id="KW-0812">Transmembrane</keyword>
<evidence type="ECO:0000313" key="3">
    <source>
        <dbReference type="Proteomes" id="UP000663090"/>
    </source>
</evidence>
<organism evidence="2 3">
    <name type="scientific">Myxococcus landrumensis</name>
    <dbReference type="NCBI Taxonomy" id="2813577"/>
    <lineage>
        <taxon>Bacteria</taxon>
        <taxon>Pseudomonadati</taxon>
        <taxon>Myxococcota</taxon>
        <taxon>Myxococcia</taxon>
        <taxon>Myxococcales</taxon>
        <taxon>Cystobacterineae</taxon>
        <taxon>Myxococcaceae</taxon>
        <taxon>Myxococcus</taxon>
    </lineage>
</organism>
<gene>
    <name evidence="2" type="ORF">JY572_28445</name>
</gene>
<evidence type="ECO:0000313" key="2">
    <source>
        <dbReference type="EMBL" id="QSQ12274.1"/>
    </source>
</evidence>